<protein>
    <submittedName>
        <fullName evidence="1">Uncharacterized protein</fullName>
    </submittedName>
</protein>
<evidence type="ECO:0000313" key="1">
    <source>
        <dbReference type="EMBL" id="TRM66962.1"/>
    </source>
</evidence>
<dbReference type="SUPFAM" id="SSF52058">
    <property type="entry name" value="L domain-like"/>
    <property type="match status" value="1"/>
</dbReference>
<keyword evidence="2" id="KW-1185">Reference proteome</keyword>
<dbReference type="STRING" id="97359.A0A550CQ76"/>
<name>A0A550CQ76_9AGAR</name>
<dbReference type="AlphaFoldDB" id="A0A550CQ76"/>
<proteinExistence type="predicted"/>
<comment type="caution">
    <text evidence="1">The sequence shown here is derived from an EMBL/GenBank/DDBJ whole genome shotgun (WGS) entry which is preliminary data.</text>
</comment>
<dbReference type="Proteomes" id="UP000320762">
    <property type="component" value="Unassembled WGS sequence"/>
</dbReference>
<sequence>MCYSQTHPTMEQPEFSKLSRNVTICPHCQHNVGFEVNVPANSLATVGRFPSVQETRTIQAFIQKTEEYTKRVQLEILALKTSVKALEGLQSELKSIVARQRNCLAPIRRLPVELLLLIFDWSCRDQVAGPFHCMPVDISEVCSLWRDIMYSNPKIWTNICWPTAGDLALGHAHGRFQTMLRYFDVCFRAMKGLPSSQLISFAPSLSRIDRMVRTEMVEQPGPSVLSVFAQYTDQWGALHLSDHIPYKALRCRPYSQLHTLDIEVSVMYRSSALETVFLTTPALRTVVLRNRYHLSVIPSLPWANVRVLHTISNYIPALAALSLCTNVVEWTHDDLPLRGLPSPARIAAAPRHLQTLRINNVDGGGDSRMLDYITAPSLTSLSLFWDPKIVHSYTLPYLSTFIERSQRPITELVLRYPPASEHVYATSLSDARTVAVLSRRDVPLTDDALASFAAVSAGEPVVWPKLEELELGGHGCYHGRAVVDMVEARRACGRPLRSLDLDLLLVDMDHFGGLEVIDQLRELVPEFVGPD</sequence>
<evidence type="ECO:0000313" key="2">
    <source>
        <dbReference type="Proteomes" id="UP000320762"/>
    </source>
</evidence>
<dbReference type="EMBL" id="VDMD01000003">
    <property type="protein sequence ID" value="TRM66962.1"/>
    <property type="molecule type" value="Genomic_DNA"/>
</dbReference>
<dbReference type="OrthoDB" id="3019945at2759"/>
<gene>
    <name evidence="1" type="ORF">BD626DRAFT_484352</name>
</gene>
<reference evidence="1 2" key="1">
    <citation type="journal article" date="2019" name="New Phytol.">
        <title>Comparative genomics reveals unique wood-decay strategies and fruiting body development in the Schizophyllaceae.</title>
        <authorList>
            <person name="Almasi E."/>
            <person name="Sahu N."/>
            <person name="Krizsan K."/>
            <person name="Balint B."/>
            <person name="Kovacs G.M."/>
            <person name="Kiss B."/>
            <person name="Cseklye J."/>
            <person name="Drula E."/>
            <person name="Henrissat B."/>
            <person name="Nagy I."/>
            <person name="Chovatia M."/>
            <person name="Adam C."/>
            <person name="LaButti K."/>
            <person name="Lipzen A."/>
            <person name="Riley R."/>
            <person name="Grigoriev I.V."/>
            <person name="Nagy L.G."/>
        </authorList>
    </citation>
    <scope>NUCLEOTIDE SEQUENCE [LARGE SCALE GENOMIC DNA]</scope>
    <source>
        <strain evidence="1 2">NL-1724</strain>
    </source>
</reference>
<accession>A0A550CQ76</accession>
<organism evidence="1 2">
    <name type="scientific">Schizophyllum amplum</name>
    <dbReference type="NCBI Taxonomy" id="97359"/>
    <lineage>
        <taxon>Eukaryota</taxon>
        <taxon>Fungi</taxon>
        <taxon>Dikarya</taxon>
        <taxon>Basidiomycota</taxon>
        <taxon>Agaricomycotina</taxon>
        <taxon>Agaricomycetes</taxon>
        <taxon>Agaricomycetidae</taxon>
        <taxon>Agaricales</taxon>
        <taxon>Schizophyllaceae</taxon>
        <taxon>Schizophyllum</taxon>
    </lineage>
</organism>